<sequence>MGSWYETWCLFKQHWQATVIYWTAYFTAGLTVSFLGPTMLDLRCQTRSSLEQMAWAFFGQVHTRMQQLNWDIP</sequence>
<proteinExistence type="inferred from homology"/>
<comment type="similarity">
    <text evidence="1">Belongs to the major facilitator superfamily.</text>
</comment>
<evidence type="ECO:0000256" key="1">
    <source>
        <dbReference type="ARBA" id="ARBA00008335"/>
    </source>
</evidence>
<reference evidence="6" key="1">
    <citation type="submission" date="2025-08" db="UniProtKB">
        <authorList>
            <consortium name="Ensembl"/>
        </authorList>
    </citation>
    <scope>IDENTIFICATION</scope>
</reference>
<protein>
    <submittedName>
        <fullName evidence="6">Uncharacterized protein</fullName>
    </submittedName>
</protein>
<keyword evidence="2 5" id="KW-0812">Transmembrane</keyword>
<name>A0A8C4QDL1_EPTBU</name>
<evidence type="ECO:0000256" key="2">
    <source>
        <dbReference type="ARBA" id="ARBA00022692"/>
    </source>
</evidence>
<keyword evidence="3 5" id="KW-1133">Transmembrane helix</keyword>
<evidence type="ECO:0000256" key="3">
    <source>
        <dbReference type="ARBA" id="ARBA00022989"/>
    </source>
</evidence>
<dbReference type="AlphaFoldDB" id="A0A8C4QDL1"/>
<evidence type="ECO:0000313" key="6">
    <source>
        <dbReference type="Ensembl" id="ENSEBUP00000013909.1"/>
    </source>
</evidence>
<dbReference type="PANTHER" id="PTHR23121">
    <property type="entry name" value="SODIUM-DEPENDENT GLUCOSE TRANSPORTER 1"/>
    <property type="match status" value="1"/>
</dbReference>
<dbReference type="Ensembl" id="ENSEBUT00000014485.1">
    <property type="protein sequence ID" value="ENSEBUP00000013909.1"/>
    <property type="gene ID" value="ENSEBUG00000008776.1"/>
</dbReference>
<reference evidence="6" key="2">
    <citation type="submission" date="2025-09" db="UniProtKB">
        <authorList>
            <consortium name="Ensembl"/>
        </authorList>
    </citation>
    <scope>IDENTIFICATION</scope>
</reference>
<dbReference type="Proteomes" id="UP000694388">
    <property type="component" value="Unplaced"/>
</dbReference>
<organism evidence="6 7">
    <name type="scientific">Eptatretus burgeri</name>
    <name type="common">Inshore hagfish</name>
    <dbReference type="NCBI Taxonomy" id="7764"/>
    <lineage>
        <taxon>Eukaryota</taxon>
        <taxon>Metazoa</taxon>
        <taxon>Chordata</taxon>
        <taxon>Craniata</taxon>
        <taxon>Vertebrata</taxon>
        <taxon>Cyclostomata</taxon>
        <taxon>Myxini</taxon>
        <taxon>Myxiniformes</taxon>
        <taxon>Myxinidae</taxon>
        <taxon>Eptatretinae</taxon>
        <taxon>Eptatretus</taxon>
    </lineage>
</organism>
<dbReference type="GeneTree" id="ENSGT00940000178268"/>
<evidence type="ECO:0000256" key="4">
    <source>
        <dbReference type="ARBA" id="ARBA00023136"/>
    </source>
</evidence>
<keyword evidence="4 5" id="KW-0472">Membrane</keyword>
<keyword evidence="7" id="KW-1185">Reference proteome</keyword>
<feature type="transmembrane region" description="Helical" evidence="5">
    <location>
        <begin position="20"/>
        <end position="40"/>
    </location>
</feature>
<accession>A0A8C4QDL1</accession>
<dbReference type="OMA" id="TIMYLRC"/>
<evidence type="ECO:0000256" key="5">
    <source>
        <dbReference type="SAM" id="Phobius"/>
    </source>
</evidence>
<evidence type="ECO:0000313" key="7">
    <source>
        <dbReference type="Proteomes" id="UP000694388"/>
    </source>
</evidence>
<dbReference type="PANTHER" id="PTHR23121:SF10">
    <property type="entry name" value="MAJOR FACILITATOR SUPERFAMILY DOMAIN-CONTAINING PROTEIN 4A"/>
    <property type="match status" value="1"/>
</dbReference>